<feature type="domain" description="C3H1-type" evidence="11">
    <location>
        <begin position="608"/>
        <end position="635"/>
    </location>
</feature>
<dbReference type="InterPro" id="IPR002905">
    <property type="entry name" value="Trm1"/>
</dbReference>
<keyword evidence="4 10" id="KW-0949">S-adenosyl-L-methionine</keyword>
<organism evidence="12">
    <name type="scientific">Octopus bimaculoides</name>
    <name type="common">California two-spotted octopus</name>
    <dbReference type="NCBI Taxonomy" id="37653"/>
    <lineage>
        <taxon>Eukaryota</taxon>
        <taxon>Metazoa</taxon>
        <taxon>Spiralia</taxon>
        <taxon>Lophotrochozoa</taxon>
        <taxon>Mollusca</taxon>
        <taxon>Cephalopoda</taxon>
        <taxon>Coleoidea</taxon>
        <taxon>Octopodiformes</taxon>
        <taxon>Octopoda</taxon>
        <taxon>Incirrata</taxon>
        <taxon>Octopodidae</taxon>
        <taxon>Octopus</taxon>
    </lineage>
</organism>
<dbReference type="OrthoDB" id="6349953at2759"/>
<proteinExistence type="inferred from homology"/>
<accession>A0A0L8FP23</accession>
<dbReference type="GO" id="GO:0005634">
    <property type="term" value="C:nucleus"/>
    <property type="evidence" value="ECO:0007669"/>
    <property type="project" value="TreeGrafter"/>
</dbReference>
<protein>
    <recommendedName>
        <fullName evidence="7 10">tRNA (guanine(26)-N(2))-dimethyltransferase</fullName>
        <ecNumber evidence="7 10">2.1.1.216</ecNumber>
    </recommendedName>
</protein>
<dbReference type="PANTHER" id="PTHR10631">
    <property type="entry name" value="N 2 ,N 2 -DIMETHYLGUANOSINE TRNA METHYLTRANSFERASE"/>
    <property type="match status" value="1"/>
</dbReference>
<gene>
    <name evidence="12" type="ORF">OCBIM_22012169mg</name>
</gene>
<dbReference type="GO" id="GO:0002940">
    <property type="term" value="P:tRNA N2-guanine methylation"/>
    <property type="evidence" value="ECO:0007669"/>
    <property type="project" value="TreeGrafter"/>
</dbReference>
<keyword evidence="2 10" id="KW-0489">Methyltransferase</keyword>
<evidence type="ECO:0000256" key="9">
    <source>
        <dbReference type="PROSITE-ProRule" id="PRU00723"/>
    </source>
</evidence>
<keyword evidence="9" id="KW-0863">Zinc-finger</keyword>
<feature type="zinc finger region" description="C3H1-type" evidence="9">
    <location>
        <begin position="608"/>
        <end position="635"/>
    </location>
</feature>
<keyword evidence="3 10" id="KW-0808">Transferase</keyword>
<evidence type="ECO:0000256" key="6">
    <source>
        <dbReference type="ARBA" id="ARBA00022884"/>
    </source>
</evidence>
<dbReference type="InterPro" id="IPR029063">
    <property type="entry name" value="SAM-dependent_MTases_sf"/>
</dbReference>
<dbReference type="PROSITE" id="PS50103">
    <property type="entry name" value="ZF_C3H1"/>
    <property type="match status" value="1"/>
</dbReference>
<comment type="catalytic activity">
    <reaction evidence="8 10">
        <text>guanosine(26) in tRNA + 2 S-adenosyl-L-methionine = N(2)-dimethylguanosine(26) in tRNA + 2 S-adenosyl-L-homocysteine + 2 H(+)</text>
        <dbReference type="Rhea" id="RHEA:43140"/>
        <dbReference type="Rhea" id="RHEA-COMP:10359"/>
        <dbReference type="Rhea" id="RHEA-COMP:10360"/>
        <dbReference type="ChEBI" id="CHEBI:15378"/>
        <dbReference type="ChEBI" id="CHEBI:57856"/>
        <dbReference type="ChEBI" id="CHEBI:59789"/>
        <dbReference type="ChEBI" id="CHEBI:74269"/>
        <dbReference type="ChEBI" id="CHEBI:74513"/>
        <dbReference type="EC" id="2.1.1.216"/>
    </reaction>
</comment>
<dbReference type="SUPFAM" id="SSF53335">
    <property type="entry name" value="S-adenosyl-L-methionine-dependent methyltransferases"/>
    <property type="match status" value="1"/>
</dbReference>
<dbReference type="STRING" id="37653.A0A0L8FP23"/>
<dbReference type="EMBL" id="KQ428057">
    <property type="protein sequence ID" value="KOF66472.1"/>
    <property type="molecule type" value="Genomic_DNA"/>
</dbReference>
<evidence type="ECO:0000313" key="12">
    <source>
        <dbReference type="EMBL" id="KOF66471.1"/>
    </source>
</evidence>
<dbReference type="EC" id="2.1.1.216" evidence="7 10"/>
<sequence length="647" mass="72750">MYFRRILQCLNERQSSFRNFLLVCQKHKMCDSTEHIQTADVSKLPVQDVCTIQEGKAEVYLPKSVFYNPVQEFNRDLTVVIISEFTKNFINDPLHLKRIAALEENSDSNNCNKNDIVHDKSILINESLSTSTKQIKPPVCCDSDNVIAKEETQKVEQPLEAGKVYANGVRILEGLAASGLRSVRFSLEVPGVKEIIANDFDENAVDFIKMNIEKNGVSNLMKANCGDASMFMYENREYKQGFDVIDLDPYGSPARFLDGAVQAVSAGGLLCVTCTDTAVLCGNAGETCFSKYRAMSLRSEYCHEMALRIILQAIETHANCYSRYIEPLVSISADFYVRVFVRVFKGQGKVKQSVSKLAMVYHCVGCGTFSLQRLGEKIPTKGNNFKYTPAQGPPVGQTCLHCGHKHNVGGPIWAESIHNKDFLKQVLSAVEANNYHVNTKERIMGMLSVACEELSDVPLYYVGDGLCDKLHCVAPSLMQFRSAVLNAGYEVSMSHCVKNSHKTNAPAEFIWDLMREWVKEHPVSEKRLQPGSVAKAILDKKTTHDVSFEIHPDANPPSRKQGLLRWQINPEPNWGPKPRAKIFNENQLESKPKTVKVNKRKHEKPERDLKVYPCKNLKIGNCQLGDSCRYNHDIVEADKVKETIVKE</sequence>
<evidence type="ECO:0000256" key="8">
    <source>
        <dbReference type="ARBA" id="ARBA00051897"/>
    </source>
</evidence>
<name>A0A0L8FP23_OCTBM</name>
<dbReference type="InterPro" id="IPR000571">
    <property type="entry name" value="Znf_CCCH"/>
</dbReference>
<dbReference type="AlphaFoldDB" id="A0A0L8FP23"/>
<dbReference type="OMA" id="MKCCHEM"/>
<evidence type="ECO:0000256" key="7">
    <source>
        <dbReference type="ARBA" id="ARBA00039099"/>
    </source>
</evidence>
<reference evidence="12" key="1">
    <citation type="submission" date="2015-07" db="EMBL/GenBank/DDBJ databases">
        <title>MeaNS - Measles Nucleotide Surveillance Program.</title>
        <authorList>
            <person name="Tran T."/>
            <person name="Druce J."/>
        </authorList>
    </citation>
    <scope>NUCLEOTIDE SEQUENCE</scope>
    <source>
        <strain evidence="12">UCB-OBI-ISO-001</strain>
        <tissue evidence="12">Gonad</tissue>
    </source>
</reference>
<evidence type="ECO:0000256" key="1">
    <source>
        <dbReference type="ARBA" id="ARBA00022555"/>
    </source>
</evidence>
<dbReference type="FunFam" id="3.30.56.70:FF:000001">
    <property type="entry name" value="tRNA (guanine(26)-N(2))-dimethyltransferase"/>
    <property type="match status" value="1"/>
</dbReference>
<dbReference type="GO" id="GO:0008270">
    <property type="term" value="F:zinc ion binding"/>
    <property type="evidence" value="ECO:0007669"/>
    <property type="project" value="UniProtKB-KW"/>
</dbReference>
<dbReference type="PANTHER" id="PTHR10631:SF3">
    <property type="entry name" value="TRNA (GUANINE(26)-N(2))-DIMETHYLTRANSFERASE"/>
    <property type="match status" value="1"/>
</dbReference>
<evidence type="ECO:0000256" key="10">
    <source>
        <dbReference type="PROSITE-ProRule" id="PRU00958"/>
    </source>
</evidence>
<dbReference type="Gene3D" id="3.40.50.150">
    <property type="entry name" value="Vaccinia Virus protein VP39"/>
    <property type="match status" value="1"/>
</dbReference>
<evidence type="ECO:0000259" key="11">
    <source>
        <dbReference type="PROSITE" id="PS50103"/>
    </source>
</evidence>
<evidence type="ECO:0000256" key="4">
    <source>
        <dbReference type="ARBA" id="ARBA00022691"/>
    </source>
</evidence>
<keyword evidence="5 10" id="KW-0819">tRNA processing</keyword>
<dbReference type="Pfam" id="PF02005">
    <property type="entry name" value="TRM"/>
    <property type="match status" value="1"/>
</dbReference>
<keyword evidence="9" id="KW-0479">Metal-binding</keyword>
<evidence type="ECO:0000256" key="5">
    <source>
        <dbReference type="ARBA" id="ARBA00022694"/>
    </source>
</evidence>
<dbReference type="InterPro" id="IPR042296">
    <property type="entry name" value="tRNA_met_Trm1_C"/>
</dbReference>
<dbReference type="GO" id="GO:0000049">
    <property type="term" value="F:tRNA binding"/>
    <property type="evidence" value="ECO:0007669"/>
    <property type="project" value="UniProtKB-UniRule"/>
</dbReference>
<dbReference type="GO" id="GO:0160104">
    <property type="term" value="F:tRNA (guanine(26)-N2)-dimethyltransferase activity"/>
    <property type="evidence" value="ECO:0007669"/>
    <property type="project" value="UniProtKB-UniRule"/>
</dbReference>
<comment type="similarity">
    <text evidence="10">Belongs to the class I-like SAM-binding methyltransferase superfamily. Trm1 family.</text>
</comment>
<dbReference type="CDD" id="cd02440">
    <property type="entry name" value="AdoMet_MTases"/>
    <property type="match status" value="1"/>
</dbReference>
<keyword evidence="1 10" id="KW-0820">tRNA-binding</keyword>
<dbReference type="KEGG" id="obi:106882066"/>
<dbReference type="PROSITE" id="PS51626">
    <property type="entry name" value="SAM_MT_TRM1"/>
    <property type="match status" value="1"/>
</dbReference>
<keyword evidence="6 10" id="KW-0694">RNA-binding</keyword>
<keyword evidence="9" id="KW-0862">Zinc</keyword>
<evidence type="ECO:0000256" key="2">
    <source>
        <dbReference type="ARBA" id="ARBA00022603"/>
    </source>
</evidence>
<dbReference type="EMBL" id="KQ428057">
    <property type="protein sequence ID" value="KOF66471.1"/>
    <property type="molecule type" value="Genomic_DNA"/>
</dbReference>
<dbReference type="Gene3D" id="3.30.56.70">
    <property type="entry name" value="N2,N2-dimethylguanosine tRNA methyltransferase, C-terminal domain"/>
    <property type="match status" value="1"/>
</dbReference>
<evidence type="ECO:0000256" key="3">
    <source>
        <dbReference type="ARBA" id="ARBA00022679"/>
    </source>
</evidence>
<dbReference type="NCBIfam" id="TIGR00308">
    <property type="entry name" value="TRM1"/>
    <property type="match status" value="1"/>
</dbReference>